<keyword evidence="8 19" id="KW-0349">Heme</keyword>
<evidence type="ECO:0000256" key="19">
    <source>
        <dbReference type="RuleBase" id="RU000370"/>
    </source>
</evidence>
<evidence type="ECO:0000256" key="18">
    <source>
        <dbReference type="ARBA" id="ARBA00047816"/>
    </source>
</evidence>
<sequence length="631" mass="70891">MSTLPKHADLAQQHPLHKQSFWATVWDWMTTVDHKKIGIMYIASGLFYLFVGGIEALLIRLQLIGPNQDFVGPDTFNQLFTTHGTTMIFFVAMPILIGFMNYIMPLQIGARDVAFPAMNAFSFWLFFVGALIFNISWFAGGAPDGGWFAYAPVTLDQYSPGPGMDFYDIGLQISGFGTIMGAINFIVTIVNMRAPGMTYLRMPLFTWTTFVTSALILFAFPPLTINLFLLMFDRLFDANFFNVGEGGNVLIWQHLFWLFGHPEVYIVILPAFGIMSEVFATFSKKRLFGYSAMVFSTVVIGFLGYMVWVHHMFTDGLGPLVNAIFSVSSMLIAIPTGIKIFNWLFTMWGGRIQFTTAMLYAVGFIPTFVMGGVTGVMVATAPADYQYHDSYFVVAHFHYVLIGGTVFAIMAALYYWYPRMFNRMLDERLGKWNFWLTFIGFHMIFFPQHFLGLMGMPRRVFTYQEGMGLEFWNLVSTIGAFVFAVGVLILVYNIVLTARKGKPAPHDPWDGRTLEWALPNPTPVYNFAQTPLVKGLDSFWLEKQAGKSQVTAAEPMGPIHMPSNSYLPILQSVVFMIAGLAAIYRSFGVALLAMVVFTGIFLAYILEEDEGYHIDPRDPDSGNEGGEEAHG</sequence>
<evidence type="ECO:0000256" key="1">
    <source>
        <dbReference type="ARBA" id="ARBA00004651"/>
    </source>
</evidence>
<evidence type="ECO:0000256" key="8">
    <source>
        <dbReference type="ARBA" id="ARBA00022617"/>
    </source>
</evidence>
<evidence type="ECO:0000256" key="3">
    <source>
        <dbReference type="ARBA" id="ARBA00009578"/>
    </source>
</evidence>
<evidence type="ECO:0000256" key="16">
    <source>
        <dbReference type="ARBA" id="ARBA00023008"/>
    </source>
</evidence>
<feature type="transmembrane region" description="Helical" evidence="20">
    <location>
        <begin position="79"/>
        <end position="103"/>
    </location>
</feature>
<feature type="domain" description="Cytochrome oxidase subunit I profile" evidence="21">
    <location>
        <begin position="20"/>
        <end position="534"/>
    </location>
</feature>
<dbReference type="InterPro" id="IPR023615">
    <property type="entry name" value="Cyt_c_Oxase_su1_BS"/>
</dbReference>
<evidence type="ECO:0000259" key="21">
    <source>
        <dbReference type="PROSITE" id="PS50855"/>
    </source>
</evidence>
<keyword evidence="6 19" id="KW-0813">Transport</keyword>
<dbReference type="PANTHER" id="PTHR10422:SF44">
    <property type="entry name" value="CYTOCHROME C OXIDASE SUBUNIT 1"/>
    <property type="match status" value="1"/>
</dbReference>
<keyword evidence="15 20" id="KW-0408">Iron</keyword>
<evidence type="ECO:0000256" key="13">
    <source>
        <dbReference type="ARBA" id="ARBA00022982"/>
    </source>
</evidence>
<feature type="transmembrane region" description="Helical" evidence="20">
    <location>
        <begin position="251"/>
        <end position="275"/>
    </location>
</feature>
<organism evidence="22 23">
    <name type="scientific">Novibacillus thermophilus</name>
    <dbReference type="NCBI Taxonomy" id="1471761"/>
    <lineage>
        <taxon>Bacteria</taxon>
        <taxon>Bacillati</taxon>
        <taxon>Bacillota</taxon>
        <taxon>Bacilli</taxon>
        <taxon>Bacillales</taxon>
        <taxon>Thermoactinomycetaceae</taxon>
        <taxon>Novibacillus</taxon>
    </lineage>
</organism>
<dbReference type="PRINTS" id="PR01165">
    <property type="entry name" value="CYCOXIDASEI"/>
</dbReference>
<comment type="function">
    <text evidence="20">Cytochrome c oxidase is the component of the respiratory chain that catalyzes the reduction of oxygen to water. Subunits 1-3 form the functional core of the enzyme complex. CO I is the catalytic subunit of the enzyme. Electrons originating in cytochrome c are transferred via the copper A center of subunit 2 and heme A of subunit 1 to the bimetallic center formed by heme A3 and copper B.</text>
</comment>
<comment type="catalytic activity">
    <reaction evidence="18 20">
        <text>4 Fe(II)-[cytochrome c] + O2 + 8 H(+)(in) = 4 Fe(III)-[cytochrome c] + 2 H2O + 4 H(+)(out)</text>
        <dbReference type="Rhea" id="RHEA:11436"/>
        <dbReference type="Rhea" id="RHEA-COMP:10350"/>
        <dbReference type="Rhea" id="RHEA-COMP:14399"/>
        <dbReference type="ChEBI" id="CHEBI:15377"/>
        <dbReference type="ChEBI" id="CHEBI:15378"/>
        <dbReference type="ChEBI" id="CHEBI:15379"/>
        <dbReference type="ChEBI" id="CHEBI:29033"/>
        <dbReference type="ChEBI" id="CHEBI:29034"/>
        <dbReference type="EC" id="7.1.1.9"/>
    </reaction>
</comment>
<evidence type="ECO:0000256" key="12">
    <source>
        <dbReference type="ARBA" id="ARBA00022967"/>
    </source>
</evidence>
<keyword evidence="16 20" id="KW-0186">Copper</keyword>
<keyword evidence="13 19" id="KW-0249">Electron transport</keyword>
<comment type="subcellular location">
    <subcellularLocation>
        <location evidence="1 20">Cell membrane</location>
        <topology evidence="1 20">Multi-pass membrane protein</topology>
    </subcellularLocation>
</comment>
<protein>
    <recommendedName>
        <fullName evidence="5 20">Cytochrome c oxidase subunit 1</fullName>
        <ecNumber evidence="4 20">7.1.1.9</ecNumber>
    </recommendedName>
</protein>
<feature type="transmembrane region" description="Helical" evidence="20">
    <location>
        <begin position="471"/>
        <end position="495"/>
    </location>
</feature>
<keyword evidence="14 20" id="KW-1133">Transmembrane helix</keyword>
<evidence type="ECO:0000256" key="14">
    <source>
        <dbReference type="ARBA" id="ARBA00022989"/>
    </source>
</evidence>
<dbReference type="GO" id="GO:0015990">
    <property type="term" value="P:electron transport coupled proton transport"/>
    <property type="evidence" value="ECO:0007669"/>
    <property type="project" value="InterPro"/>
</dbReference>
<dbReference type="STRING" id="1471761.B0W44_04530"/>
<accession>A0A1U9K535</accession>
<feature type="transmembrane region" description="Helical" evidence="20">
    <location>
        <begin position="429"/>
        <end position="451"/>
    </location>
</feature>
<evidence type="ECO:0000256" key="15">
    <source>
        <dbReference type="ARBA" id="ARBA00023004"/>
    </source>
</evidence>
<dbReference type="OrthoDB" id="9759913at2"/>
<dbReference type="PROSITE" id="PS50855">
    <property type="entry name" value="COX1"/>
    <property type="match status" value="1"/>
</dbReference>
<dbReference type="InterPro" id="IPR023616">
    <property type="entry name" value="Cyt_c_oxase-like_su1_dom"/>
</dbReference>
<feature type="transmembrane region" description="Helical" evidence="20">
    <location>
        <begin position="287"/>
        <end position="308"/>
    </location>
</feature>
<feature type="transmembrane region" description="Helical" evidence="20">
    <location>
        <begin position="391"/>
        <end position="417"/>
    </location>
</feature>
<evidence type="ECO:0000256" key="7">
    <source>
        <dbReference type="ARBA" id="ARBA00022475"/>
    </source>
</evidence>
<evidence type="ECO:0000256" key="5">
    <source>
        <dbReference type="ARBA" id="ARBA00015947"/>
    </source>
</evidence>
<dbReference type="FunFam" id="1.20.210.10:FF:000006">
    <property type="entry name" value="Cytochrome c oxidase subunit 1"/>
    <property type="match status" value="1"/>
</dbReference>
<dbReference type="EC" id="7.1.1.9" evidence="4 20"/>
<dbReference type="PROSITE" id="PS00077">
    <property type="entry name" value="COX1_CUB"/>
    <property type="match status" value="1"/>
</dbReference>
<keyword evidence="10 19" id="KW-0812">Transmembrane</keyword>
<dbReference type="GO" id="GO:0006119">
    <property type="term" value="P:oxidative phosphorylation"/>
    <property type="evidence" value="ECO:0007669"/>
    <property type="project" value="UniProtKB-UniPathway"/>
</dbReference>
<feature type="transmembrane region" description="Helical" evidence="20">
    <location>
        <begin position="39"/>
        <end position="59"/>
    </location>
</feature>
<feature type="transmembrane region" description="Helical" evidence="20">
    <location>
        <begin position="115"/>
        <end position="139"/>
    </location>
</feature>
<keyword evidence="17 20" id="KW-0472">Membrane</keyword>
<comment type="similarity">
    <text evidence="3 19">Belongs to the heme-copper respiratory oxidase family.</text>
</comment>
<name>A0A1U9K535_9BACL</name>
<gene>
    <name evidence="22" type="ORF">B0W44_04530</name>
</gene>
<dbReference type="Proteomes" id="UP000188603">
    <property type="component" value="Chromosome"/>
</dbReference>
<feature type="transmembrane region" description="Helical" evidence="20">
    <location>
        <begin position="320"/>
        <end position="345"/>
    </location>
</feature>
<evidence type="ECO:0000256" key="4">
    <source>
        <dbReference type="ARBA" id="ARBA00012949"/>
    </source>
</evidence>
<dbReference type="EMBL" id="CP019699">
    <property type="protein sequence ID" value="AQS55144.1"/>
    <property type="molecule type" value="Genomic_DNA"/>
</dbReference>
<dbReference type="Pfam" id="PF00115">
    <property type="entry name" value="COX1"/>
    <property type="match status" value="1"/>
</dbReference>
<keyword evidence="9 19" id="KW-0679">Respiratory chain</keyword>
<feature type="transmembrane region" description="Helical" evidence="20">
    <location>
        <begin position="357"/>
        <end position="379"/>
    </location>
</feature>
<dbReference type="PANTHER" id="PTHR10422">
    <property type="entry name" value="CYTOCHROME C OXIDASE SUBUNIT 1"/>
    <property type="match status" value="1"/>
</dbReference>
<proteinExistence type="inferred from homology"/>
<feature type="transmembrane region" description="Helical" evidence="20">
    <location>
        <begin position="204"/>
        <end position="231"/>
    </location>
</feature>
<keyword evidence="11 20" id="KW-0479">Metal-binding</keyword>
<comment type="pathway">
    <text evidence="2 20">Energy metabolism; oxidative phosphorylation.</text>
</comment>
<dbReference type="NCBIfam" id="TIGR02891">
    <property type="entry name" value="CtaD_CoxA"/>
    <property type="match status" value="1"/>
</dbReference>
<dbReference type="InterPro" id="IPR000883">
    <property type="entry name" value="Cyt_C_Oxase_1"/>
</dbReference>
<dbReference type="GO" id="GO:0005886">
    <property type="term" value="C:plasma membrane"/>
    <property type="evidence" value="ECO:0007669"/>
    <property type="project" value="UniProtKB-SubCell"/>
</dbReference>
<dbReference type="KEGG" id="ntr:B0W44_04530"/>
<evidence type="ECO:0000256" key="20">
    <source>
        <dbReference type="RuleBase" id="RU363061"/>
    </source>
</evidence>
<dbReference type="AlphaFoldDB" id="A0A1U9K535"/>
<evidence type="ECO:0000313" key="23">
    <source>
        <dbReference type="Proteomes" id="UP000188603"/>
    </source>
</evidence>
<keyword evidence="23" id="KW-1185">Reference proteome</keyword>
<feature type="transmembrane region" description="Helical" evidence="20">
    <location>
        <begin position="590"/>
        <end position="607"/>
    </location>
</feature>
<dbReference type="UniPathway" id="UPA00705"/>
<dbReference type="GO" id="GO:0046872">
    <property type="term" value="F:metal ion binding"/>
    <property type="evidence" value="ECO:0007669"/>
    <property type="project" value="UniProtKB-KW"/>
</dbReference>
<keyword evidence="12" id="KW-1278">Translocase</keyword>
<dbReference type="CDD" id="cd01662">
    <property type="entry name" value="Ubiquinol_Oxidase_I"/>
    <property type="match status" value="1"/>
</dbReference>
<dbReference type="GO" id="GO:0022904">
    <property type="term" value="P:respiratory electron transport chain"/>
    <property type="evidence" value="ECO:0007669"/>
    <property type="project" value="TreeGrafter"/>
</dbReference>
<evidence type="ECO:0000256" key="2">
    <source>
        <dbReference type="ARBA" id="ARBA00004673"/>
    </source>
</evidence>
<reference evidence="22 23" key="1">
    <citation type="journal article" date="2015" name="Int. J. Syst. Evol. Microbiol.">
        <title>Novibacillus thermophilus gen. nov., sp. nov., a Gram-staining-negative and moderately thermophilic member of the family Thermoactinomycetaceae.</title>
        <authorList>
            <person name="Yang G."/>
            <person name="Chen J."/>
            <person name="Zhou S."/>
        </authorList>
    </citation>
    <scope>NUCLEOTIDE SEQUENCE [LARGE SCALE GENOMIC DNA]</scope>
    <source>
        <strain evidence="22 23">SG-1</strain>
    </source>
</reference>
<dbReference type="InterPro" id="IPR014241">
    <property type="entry name" value="Cyt_c_oxidase_su1_bac"/>
</dbReference>
<dbReference type="InterPro" id="IPR036927">
    <property type="entry name" value="Cyt_c_oxase-like_su1_sf"/>
</dbReference>
<dbReference type="Gene3D" id="1.20.210.10">
    <property type="entry name" value="Cytochrome c oxidase-like, subunit I domain"/>
    <property type="match status" value="1"/>
</dbReference>
<feature type="transmembrane region" description="Helical" evidence="20">
    <location>
        <begin position="169"/>
        <end position="192"/>
    </location>
</feature>
<dbReference type="GO" id="GO:0020037">
    <property type="term" value="F:heme binding"/>
    <property type="evidence" value="ECO:0007669"/>
    <property type="project" value="InterPro"/>
</dbReference>
<dbReference type="SUPFAM" id="SSF81442">
    <property type="entry name" value="Cytochrome c oxidase subunit I-like"/>
    <property type="match status" value="1"/>
</dbReference>
<evidence type="ECO:0000256" key="6">
    <source>
        <dbReference type="ARBA" id="ARBA00022448"/>
    </source>
</evidence>
<evidence type="ECO:0000256" key="9">
    <source>
        <dbReference type="ARBA" id="ARBA00022660"/>
    </source>
</evidence>
<keyword evidence="7 20" id="KW-1003">Cell membrane</keyword>
<evidence type="ECO:0000256" key="17">
    <source>
        <dbReference type="ARBA" id="ARBA00023136"/>
    </source>
</evidence>
<dbReference type="GO" id="GO:0004129">
    <property type="term" value="F:cytochrome-c oxidase activity"/>
    <property type="evidence" value="ECO:0007669"/>
    <property type="project" value="UniProtKB-EC"/>
</dbReference>
<evidence type="ECO:0000256" key="11">
    <source>
        <dbReference type="ARBA" id="ARBA00022723"/>
    </source>
</evidence>
<evidence type="ECO:0000313" key="22">
    <source>
        <dbReference type="EMBL" id="AQS55144.1"/>
    </source>
</evidence>
<evidence type="ECO:0000256" key="10">
    <source>
        <dbReference type="ARBA" id="ARBA00022692"/>
    </source>
</evidence>